<keyword evidence="6" id="KW-1185">Reference proteome</keyword>
<evidence type="ECO:0000256" key="3">
    <source>
        <dbReference type="ARBA" id="ARBA00022840"/>
    </source>
</evidence>
<evidence type="ECO:0000259" key="4">
    <source>
        <dbReference type="PROSITE" id="PS50893"/>
    </source>
</evidence>
<keyword evidence="2" id="KW-0547">Nucleotide-binding</keyword>
<sequence length="236" mass="25775">MIAVRDLEVSFGDLRVLDGVSLDVAPGEFVSVLGPSGSGKSTLFGVLAGLLVPDAGEVATGSVAYMPQKDLLFPWRSVLDNTSLGLEVGGMRRREARARALELFEPFGLRGFEHARPEEISGGMRQRAALLRTVVQDREVLLLDEPFGALDSLTRTAMQEWLEEVRARFGWTVLLITHDVREAVFLSDRVVVLSPRPATVRADLAVDLPRPRSLETITDPGFAAAEAELLAVLRSR</sequence>
<proteinExistence type="predicted"/>
<reference evidence="6" key="1">
    <citation type="journal article" date="2019" name="Int. J. Syst. Evol. Microbiol.">
        <title>The Global Catalogue of Microorganisms (GCM) 10K type strain sequencing project: providing services to taxonomists for standard genome sequencing and annotation.</title>
        <authorList>
            <consortium name="The Broad Institute Genomics Platform"/>
            <consortium name="The Broad Institute Genome Sequencing Center for Infectious Disease"/>
            <person name="Wu L."/>
            <person name="Ma J."/>
        </authorList>
    </citation>
    <scope>NUCLEOTIDE SEQUENCE [LARGE SCALE GENOMIC DNA]</scope>
    <source>
        <strain evidence="6">JCM 17906</strain>
    </source>
</reference>
<dbReference type="GO" id="GO:0005524">
    <property type="term" value="F:ATP binding"/>
    <property type="evidence" value="ECO:0007669"/>
    <property type="project" value="UniProtKB-KW"/>
</dbReference>
<gene>
    <name evidence="5" type="ORF">GCM10023175_49530</name>
</gene>
<dbReference type="Proteomes" id="UP001501598">
    <property type="component" value="Unassembled WGS sequence"/>
</dbReference>
<dbReference type="InterPro" id="IPR027417">
    <property type="entry name" value="P-loop_NTPase"/>
</dbReference>
<dbReference type="InterPro" id="IPR003439">
    <property type="entry name" value="ABC_transporter-like_ATP-bd"/>
</dbReference>
<accession>A0ABP8RXJ3</accession>
<evidence type="ECO:0000313" key="5">
    <source>
        <dbReference type="EMBL" id="GAA4553490.1"/>
    </source>
</evidence>
<evidence type="ECO:0000256" key="2">
    <source>
        <dbReference type="ARBA" id="ARBA00022741"/>
    </source>
</evidence>
<comment type="caution">
    <text evidence="5">The sequence shown here is derived from an EMBL/GenBank/DDBJ whole genome shotgun (WGS) entry which is preliminary data.</text>
</comment>
<evidence type="ECO:0000313" key="6">
    <source>
        <dbReference type="Proteomes" id="UP001501598"/>
    </source>
</evidence>
<dbReference type="PANTHER" id="PTHR42788:SF2">
    <property type="entry name" value="ABC TRANSPORTER ATP-BINDING PROTEIN"/>
    <property type="match status" value="1"/>
</dbReference>
<organism evidence="5 6">
    <name type="scientific">Pseudonocardia xishanensis</name>
    <dbReference type="NCBI Taxonomy" id="630995"/>
    <lineage>
        <taxon>Bacteria</taxon>
        <taxon>Bacillati</taxon>
        <taxon>Actinomycetota</taxon>
        <taxon>Actinomycetes</taxon>
        <taxon>Pseudonocardiales</taxon>
        <taxon>Pseudonocardiaceae</taxon>
        <taxon>Pseudonocardia</taxon>
    </lineage>
</organism>
<dbReference type="EMBL" id="BAABGT010000075">
    <property type="protein sequence ID" value="GAA4553490.1"/>
    <property type="molecule type" value="Genomic_DNA"/>
</dbReference>
<evidence type="ECO:0000256" key="1">
    <source>
        <dbReference type="ARBA" id="ARBA00022448"/>
    </source>
</evidence>
<dbReference type="InterPro" id="IPR003593">
    <property type="entry name" value="AAA+_ATPase"/>
</dbReference>
<dbReference type="PROSITE" id="PS00211">
    <property type="entry name" value="ABC_TRANSPORTER_1"/>
    <property type="match status" value="1"/>
</dbReference>
<dbReference type="SMART" id="SM00382">
    <property type="entry name" value="AAA"/>
    <property type="match status" value="1"/>
</dbReference>
<dbReference type="SUPFAM" id="SSF52540">
    <property type="entry name" value="P-loop containing nucleoside triphosphate hydrolases"/>
    <property type="match status" value="1"/>
</dbReference>
<keyword evidence="3 5" id="KW-0067">ATP-binding</keyword>
<dbReference type="CDD" id="cd03293">
    <property type="entry name" value="ABC_NrtD_SsuB_transporters"/>
    <property type="match status" value="1"/>
</dbReference>
<dbReference type="InterPro" id="IPR050166">
    <property type="entry name" value="ABC_transporter_ATP-bind"/>
</dbReference>
<protein>
    <submittedName>
        <fullName evidence="5">ABC transporter ATP-binding protein</fullName>
    </submittedName>
</protein>
<keyword evidence="1" id="KW-0813">Transport</keyword>
<dbReference type="Pfam" id="PF00005">
    <property type="entry name" value="ABC_tran"/>
    <property type="match status" value="1"/>
</dbReference>
<dbReference type="PANTHER" id="PTHR42788">
    <property type="entry name" value="TAURINE IMPORT ATP-BINDING PROTEIN-RELATED"/>
    <property type="match status" value="1"/>
</dbReference>
<dbReference type="Gene3D" id="3.40.50.300">
    <property type="entry name" value="P-loop containing nucleotide triphosphate hydrolases"/>
    <property type="match status" value="1"/>
</dbReference>
<dbReference type="InterPro" id="IPR017871">
    <property type="entry name" value="ABC_transporter-like_CS"/>
</dbReference>
<dbReference type="RefSeq" id="WP_345423195.1">
    <property type="nucleotide sequence ID" value="NZ_BAABGT010000075.1"/>
</dbReference>
<name>A0ABP8RXJ3_9PSEU</name>
<dbReference type="PROSITE" id="PS50893">
    <property type="entry name" value="ABC_TRANSPORTER_2"/>
    <property type="match status" value="1"/>
</dbReference>
<feature type="domain" description="ABC transporter" evidence="4">
    <location>
        <begin position="2"/>
        <end position="220"/>
    </location>
</feature>